<organism evidence="1">
    <name type="scientific">Mimiviridae sp. ChoanoV1</name>
    <dbReference type="NCBI Taxonomy" id="2596887"/>
    <lineage>
        <taxon>Viruses</taxon>
        <taxon>Varidnaviria</taxon>
        <taxon>Bamfordvirae</taxon>
        <taxon>Nucleocytoviricota</taxon>
        <taxon>Megaviricetes</taxon>
        <taxon>Imitervirales</taxon>
        <taxon>Schizomimiviridae</taxon>
    </lineage>
</organism>
<protein>
    <submittedName>
        <fullName evidence="1">Transcription factor TFIID</fullName>
    </submittedName>
</protein>
<sequence length="399" mass="46608">MEIFKNKYNNLYNDIFTEKENQKLCPTIEEKIDDYPEPTKYRISTMTMITSFNCNINLEVVSRYFKLDDKIMSMVYGDKPVKSSFIKKTNRPFFNQATIIVKLDPLRNINIKIFSNGKIQMTGVKKKIDGEIALKLIIEKLKITSGEVPLKNLLDSQLISYYLDITGKDVVEKSYYELDKTGKIIFLKEQMIEKIYEIKETKEINLFAESIENKNNIKIEDIDIVLINSDFNINFKIKRNNLFNILTKNYNIVTRYEPGIYPGVNSKYYWNKAYENHKFEGKCYCTKKCTGKGKGNGDGDCKKITIAAFQSGSVIITGAREILHIEKAKNFINRVFKENYDLIKKIDAHFIEKITENKPKKYIKTSDIIYINKDKLNNPLNKGVYEKYLNYISNFDKNN</sequence>
<proteinExistence type="predicted"/>
<evidence type="ECO:0000313" key="1">
    <source>
        <dbReference type="EMBL" id="QDY52394.1"/>
    </source>
</evidence>
<dbReference type="EMBL" id="MK250091">
    <property type="protein sequence ID" value="QDY52394.1"/>
    <property type="molecule type" value="Genomic_DNA"/>
</dbReference>
<name>A0A5B8IQX1_9VIRU</name>
<dbReference type="InterPro" id="IPR012295">
    <property type="entry name" value="TBP_dom_sf"/>
</dbReference>
<dbReference type="SUPFAM" id="SSF55945">
    <property type="entry name" value="TATA-box binding protein-like"/>
    <property type="match status" value="2"/>
</dbReference>
<accession>A0A5B8IQX1</accession>
<dbReference type="Gene3D" id="3.30.310.10">
    <property type="entry name" value="TATA-Binding Protein"/>
    <property type="match status" value="1"/>
</dbReference>
<gene>
    <name evidence="1" type="ORF">7_42</name>
</gene>
<reference evidence="1" key="1">
    <citation type="submission" date="2018-11" db="EMBL/GenBank/DDBJ databases">
        <title>A distinct lineage of giant viruses engineers rhodopsin photosystems in predatory marine eukaryotes.</title>
        <authorList>
            <person name="Needham D.M."/>
            <person name="Yoshizawa S."/>
            <person name="Hosaka T."/>
            <person name="Poirier C."/>
            <person name="Choi C.-J."/>
            <person name="Hehenberger E."/>
            <person name="Irwin N.A.T."/>
            <person name="Wilken S."/>
            <person name="Yung C.-M."/>
            <person name="Bachy C."/>
            <person name="Kurihara R."/>
            <person name="Nakajima Y."/>
            <person name="Kojima K."/>
            <person name="Kimura-Someya T."/>
            <person name="Leonard G."/>
            <person name="Malmstrom R.R."/>
            <person name="Mende D."/>
            <person name="Olson D.K."/>
            <person name="Sudo Y."/>
            <person name="Sudek S."/>
            <person name="Richards T.A."/>
            <person name="DeLong E.F."/>
            <person name="Keeling P.J."/>
            <person name="Santoro A.E."/>
            <person name="Shirouzu M."/>
            <person name="Iwasaki W."/>
            <person name="Worden A.Z."/>
        </authorList>
    </citation>
    <scope>NUCLEOTIDE SEQUENCE</scope>
</reference>